<keyword evidence="4" id="KW-1185">Reference proteome</keyword>
<accession>A0A8U0IHG2</accession>
<dbReference type="Gene3D" id="2.60.40.1260">
    <property type="entry name" value="Lamin Tail domain"/>
    <property type="match status" value="1"/>
</dbReference>
<evidence type="ECO:0000313" key="3">
    <source>
        <dbReference type="EMBL" id="UPW00126.1"/>
    </source>
</evidence>
<sequence>MGVSNTNPWTTRTTTDHDAIREWVEARDAEPAHAPRTAEGVDLGDLRLDFPEDGPDANLEPVAWDDFFGKFESADLAFEYQNEEQNGERSYFHRFVNREETGVTEAPDAAVSVVAVETVSEVTDANETEEPSGERDHESPDTDPARGPSAEGVPDEVLGNRRQREPRLTAALVVDEIHENARGYDHWDKNGEYVVLRNEGDEPLDLTGWSVANSDEETYEFPDEFVLDPKRSVTIHSGSGEDTDRHLYWGSPLALWKNTGDVLTVRDDTDRRVIRVSY</sequence>
<gene>
    <name evidence="3" type="ORF">M0R88_16625</name>
</gene>
<dbReference type="Pfam" id="PF00932">
    <property type="entry name" value="LTD"/>
    <property type="match status" value="1"/>
</dbReference>
<name>A0A8U0IHG2_9EURY</name>
<evidence type="ECO:0000313" key="4">
    <source>
        <dbReference type="Proteomes" id="UP000830434"/>
    </source>
</evidence>
<reference evidence="3" key="1">
    <citation type="submission" date="2022-04" db="EMBL/GenBank/DDBJ databases">
        <title>Diverse halophilic archaea isolated from saline environments.</title>
        <authorList>
            <person name="Cui H.-L."/>
        </authorList>
    </citation>
    <scope>NUCLEOTIDE SEQUENCE</scope>
    <source>
        <strain evidence="3">XZYJT40</strain>
    </source>
</reference>
<organism evidence="3 4">
    <name type="scientific">Halorussus gelatinilyticus</name>
    <dbReference type="NCBI Taxonomy" id="2937524"/>
    <lineage>
        <taxon>Archaea</taxon>
        <taxon>Methanobacteriati</taxon>
        <taxon>Methanobacteriota</taxon>
        <taxon>Stenosarchaea group</taxon>
        <taxon>Halobacteria</taxon>
        <taxon>Halobacteriales</taxon>
        <taxon>Haladaptataceae</taxon>
        <taxon>Halorussus</taxon>
    </lineage>
</organism>
<feature type="compositionally biased region" description="Basic and acidic residues" evidence="1">
    <location>
        <begin position="132"/>
        <end position="144"/>
    </location>
</feature>
<dbReference type="InterPro" id="IPR036415">
    <property type="entry name" value="Lamin_tail_dom_sf"/>
</dbReference>
<protein>
    <submittedName>
        <fullName evidence="3">Lamin tail domain-containing protein</fullName>
    </submittedName>
</protein>
<dbReference type="GeneID" id="72191514"/>
<feature type="domain" description="LTD" evidence="2">
    <location>
        <begin position="160"/>
        <end position="278"/>
    </location>
</feature>
<evidence type="ECO:0000259" key="2">
    <source>
        <dbReference type="PROSITE" id="PS51841"/>
    </source>
</evidence>
<feature type="region of interest" description="Disordered" evidence="1">
    <location>
        <begin position="120"/>
        <end position="164"/>
    </location>
</feature>
<dbReference type="RefSeq" id="WP_248654540.1">
    <property type="nucleotide sequence ID" value="NZ_CP096658.1"/>
</dbReference>
<dbReference type="Proteomes" id="UP000830434">
    <property type="component" value="Chromosome"/>
</dbReference>
<dbReference type="KEGG" id="haxz:M0R88_16625"/>
<dbReference type="PROSITE" id="PS51841">
    <property type="entry name" value="LTD"/>
    <property type="match status" value="1"/>
</dbReference>
<proteinExistence type="predicted"/>
<dbReference type="InterPro" id="IPR001322">
    <property type="entry name" value="Lamin_tail_dom"/>
</dbReference>
<evidence type="ECO:0000256" key="1">
    <source>
        <dbReference type="SAM" id="MobiDB-lite"/>
    </source>
</evidence>
<dbReference type="EMBL" id="CP096658">
    <property type="protein sequence ID" value="UPW00126.1"/>
    <property type="molecule type" value="Genomic_DNA"/>
</dbReference>
<dbReference type="AlphaFoldDB" id="A0A8U0IHG2"/>
<dbReference type="SUPFAM" id="SSF74853">
    <property type="entry name" value="Lamin A/C globular tail domain"/>
    <property type="match status" value="1"/>
</dbReference>